<evidence type="ECO:0000313" key="1">
    <source>
        <dbReference type="Proteomes" id="UP000887569"/>
    </source>
</evidence>
<accession>A0A914ZQ81</accession>
<reference evidence="2" key="1">
    <citation type="submission" date="2022-11" db="UniProtKB">
        <authorList>
            <consortium name="WormBaseParasite"/>
        </authorList>
    </citation>
    <scope>IDENTIFICATION</scope>
</reference>
<protein>
    <submittedName>
        <fullName evidence="2">HMG box domain-containing protein</fullName>
    </submittedName>
</protein>
<dbReference type="WBParaSite" id="PgB12X_g046_t06">
    <property type="protein sequence ID" value="PgB12X_g046_t06"/>
    <property type="gene ID" value="PgB12X_g046"/>
</dbReference>
<organism evidence="1 2">
    <name type="scientific">Parascaris univalens</name>
    <name type="common">Nematode worm</name>
    <dbReference type="NCBI Taxonomy" id="6257"/>
    <lineage>
        <taxon>Eukaryota</taxon>
        <taxon>Metazoa</taxon>
        <taxon>Ecdysozoa</taxon>
        <taxon>Nematoda</taxon>
        <taxon>Chromadorea</taxon>
        <taxon>Rhabditida</taxon>
        <taxon>Spirurina</taxon>
        <taxon>Ascaridomorpha</taxon>
        <taxon>Ascaridoidea</taxon>
        <taxon>Ascarididae</taxon>
        <taxon>Parascaris</taxon>
    </lineage>
</organism>
<evidence type="ECO:0000313" key="2">
    <source>
        <dbReference type="WBParaSite" id="PgB12X_g046_t06"/>
    </source>
</evidence>
<name>A0A914ZQ81_PARUN</name>
<proteinExistence type="predicted"/>
<keyword evidence="1" id="KW-1185">Reference proteome</keyword>
<dbReference type="AlphaFoldDB" id="A0A914ZQ81"/>
<sequence>MFPVSGRNRKHIVLVEVHLRRICLRSVLIDRQLLQKVNTAKMHPTYASIPKGF</sequence>
<dbReference type="Proteomes" id="UP000887569">
    <property type="component" value="Unplaced"/>
</dbReference>